<evidence type="ECO:0000256" key="1">
    <source>
        <dbReference type="ARBA" id="ARBA00004651"/>
    </source>
</evidence>
<gene>
    <name evidence="9" type="ORF">HYG85_04000</name>
</gene>
<feature type="transmembrane region" description="Helical" evidence="7">
    <location>
        <begin position="102"/>
        <end position="122"/>
    </location>
</feature>
<evidence type="ECO:0000313" key="10">
    <source>
        <dbReference type="Proteomes" id="UP000677305"/>
    </source>
</evidence>
<keyword evidence="4 7" id="KW-0812">Transmembrane</keyword>
<dbReference type="KEGG" id="vgu:HYG85_04000"/>
<evidence type="ECO:0000256" key="3">
    <source>
        <dbReference type="ARBA" id="ARBA00022475"/>
    </source>
</evidence>
<keyword evidence="6 7" id="KW-0472">Membrane</keyword>
<dbReference type="PANTHER" id="PTHR43386">
    <property type="entry name" value="OLIGOPEPTIDE TRANSPORT SYSTEM PERMEASE PROTEIN APPC"/>
    <property type="match status" value="1"/>
</dbReference>
<keyword evidence="5 7" id="KW-1133">Transmembrane helix</keyword>
<dbReference type="Gene3D" id="1.10.3720.10">
    <property type="entry name" value="MetI-like"/>
    <property type="match status" value="1"/>
</dbReference>
<feature type="transmembrane region" description="Helical" evidence="7">
    <location>
        <begin position="67"/>
        <end position="90"/>
    </location>
</feature>
<dbReference type="Proteomes" id="UP000677305">
    <property type="component" value="Chromosome"/>
</dbReference>
<feature type="transmembrane region" description="Helical" evidence="7">
    <location>
        <begin position="7"/>
        <end position="26"/>
    </location>
</feature>
<feature type="transmembrane region" description="Helical" evidence="7">
    <location>
        <begin position="128"/>
        <end position="145"/>
    </location>
</feature>
<keyword evidence="2 7" id="KW-0813">Transport</keyword>
<evidence type="ECO:0000256" key="7">
    <source>
        <dbReference type="RuleBase" id="RU363032"/>
    </source>
</evidence>
<comment type="similarity">
    <text evidence="7">Belongs to the binding-protein-dependent transport system permease family.</text>
</comment>
<dbReference type="AlphaFoldDB" id="A0A8J8SB73"/>
<comment type="subcellular location">
    <subcellularLocation>
        <location evidence="1 7">Cell membrane</location>
        <topology evidence="1 7">Multi-pass membrane protein</topology>
    </subcellularLocation>
</comment>
<reference evidence="9 10" key="1">
    <citation type="submission" date="2020-07" db="EMBL/GenBank/DDBJ databases">
        <title>Vallitalea guaymasensis genome.</title>
        <authorList>
            <person name="Postec A."/>
        </authorList>
    </citation>
    <scope>NUCLEOTIDE SEQUENCE [LARGE SCALE GENOMIC DNA]</scope>
    <source>
        <strain evidence="9 10">Ra1766G1</strain>
    </source>
</reference>
<dbReference type="InterPro" id="IPR000515">
    <property type="entry name" value="MetI-like"/>
</dbReference>
<keyword evidence="10" id="KW-1185">Reference proteome</keyword>
<evidence type="ECO:0000259" key="8">
    <source>
        <dbReference type="PROSITE" id="PS50928"/>
    </source>
</evidence>
<dbReference type="CDD" id="cd06261">
    <property type="entry name" value="TM_PBP2"/>
    <property type="match status" value="1"/>
</dbReference>
<accession>A0A8J8SB73</accession>
<dbReference type="Pfam" id="PF00528">
    <property type="entry name" value="BPD_transp_1"/>
    <property type="match status" value="1"/>
</dbReference>
<evidence type="ECO:0000256" key="4">
    <source>
        <dbReference type="ARBA" id="ARBA00022692"/>
    </source>
</evidence>
<evidence type="ECO:0000256" key="2">
    <source>
        <dbReference type="ARBA" id="ARBA00022448"/>
    </source>
</evidence>
<feature type="domain" description="ABC transmembrane type-1" evidence="8">
    <location>
        <begin position="63"/>
        <end position="252"/>
    </location>
</feature>
<dbReference type="RefSeq" id="WP_212692387.1">
    <property type="nucleotide sequence ID" value="NZ_CP058561.1"/>
</dbReference>
<dbReference type="PROSITE" id="PS50928">
    <property type="entry name" value="ABC_TM1"/>
    <property type="match status" value="1"/>
</dbReference>
<dbReference type="GO" id="GO:0005886">
    <property type="term" value="C:plasma membrane"/>
    <property type="evidence" value="ECO:0007669"/>
    <property type="project" value="UniProtKB-SubCell"/>
</dbReference>
<dbReference type="InterPro" id="IPR035906">
    <property type="entry name" value="MetI-like_sf"/>
</dbReference>
<dbReference type="SUPFAM" id="SSF161098">
    <property type="entry name" value="MetI-like"/>
    <property type="match status" value="1"/>
</dbReference>
<feature type="transmembrane region" description="Helical" evidence="7">
    <location>
        <begin position="184"/>
        <end position="207"/>
    </location>
</feature>
<sequence>MKIKIPLSVLILIILLSILAPIIAPYDPLAVDMKSKLEPPSQTHLLGTDSLGRDTFSRVLYGGRQSLLLALIATILSMCLGIIIGALAGYYGGALDSFITSVSNIFMGLPGTSIMIALVGILGPSMRSLIIAIVVNSWVSFSRLIRVEVMNVKNEYFIDNLKNIGGSDSLIILKHILPNISDSLIIVFVSKIGGVVLGVAALSYLGLGLSPPQPDWAIMINDARPYFRSHLQLVLAPGFCIIAFVWSVHSIGDGIRDRMDVGGLRNEDF</sequence>
<protein>
    <submittedName>
        <fullName evidence="9">ABC transporter permease</fullName>
    </submittedName>
</protein>
<dbReference type="EMBL" id="CP058561">
    <property type="protein sequence ID" value="QUH28120.1"/>
    <property type="molecule type" value="Genomic_DNA"/>
</dbReference>
<dbReference type="PANTHER" id="PTHR43386:SF1">
    <property type="entry name" value="D,D-DIPEPTIDE TRANSPORT SYSTEM PERMEASE PROTEIN DDPC-RELATED"/>
    <property type="match status" value="1"/>
</dbReference>
<feature type="transmembrane region" description="Helical" evidence="7">
    <location>
        <begin position="227"/>
        <end position="248"/>
    </location>
</feature>
<organism evidence="9 10">
    <name type="scientific">Vallitalea guaymasensis</name>
    <dbReference type="NCBI Taxonomy" id="1185412"/>
    <lineage>
        <taxon>Bacteria</taxon>
        <taxon>Bacillati</taxon>
        <taxon>Bacillota</taxon>
        <taxon>Clostridia</taxon>
        <taxon>Lachnospirales</taxon>
        <taxon>Vallitaleaceae</taxon>
        <taxon>Vallitalea</taxon>
    </lineage>
</organism>
<dbReference type="InterPro" id="IPR050366">
    <property type="entry name" value="BP-dependent_transpt_permease"/>
</dbReference>
<keyword evidence="3" id="KW-1003">Cell membrane</keyword>
<proteinExistence type="inferred from homology"/>
<dbReference type="GO" id="GO:0055085">
    <property type="term" value="P:transmembrane transport"/>
    <property type="evidence" value="ECO:0007669"/>
    <property type="project" value="InterPro"/>
</dbReference>
<evidence type="ECO:0000256" key="6">
    <source>
        <dbReference type="ARBA" id="ARBA00023136"/>
    </source>
</evidence>
<name>A0A8J8SB73_9FIRM</name>
<evidence type="ECO:0000256" key="5">
    <source>
        <dbReference type="ARBA" id="ARBA00022989"/>
    </source>
</evidence>
<evidence type="ECO:0000313" key="9">
    <source>
        <dbReference type="EMBL" id="QUH28120.1"/>
    </source>
</evidence>